<dbReference type="GO" id="GO:0016042">
    <property type="term" value="P:lipid catabolic process"/>
    <property type="evidence" value="ECO:0007669"/>
    <property type="project" value="UniProtKB-KW"/>
</dbReference>
<protein>
    <recommendedName>
        <fullName evidence="6">Acetylhydrolase</fullName>
    </recommendedName>
</protein>
<evidence type="ECO:0000313" key="5">
    <source>
        <dbReference type="Proteomes" id="UP000584931"/>
    </source>
</evidence>
<dbReference type="Proteomes" id="UP000584931">
    <property type="component" value="Unassembled WGS sequence"/>
</dbReference>
<dbReference type="SUPFAM" id="SSF53474">
    <property type="entry name" value="alpha/beta-Hydrolases"/>
    <property type="match status" value="1"/>
</dbReference>
<dbReference type="PANTHER" id="PTHR10272:SF0">
    <property type="entry name" value="PLATELET-ACTIVATING FACTOR ACETYLHYDROLASE"/>
    <property type="match status" value="1"/>
</dbReference>
<keyword evidence="1" id="KW-0378">Hydrolase</keyword>
<dbReference type="AlphaFoldDB" id="A0A7Y9XAH5"/>
<sequence length="429" mass="46091">MITASSVRRKRILAYGSAALVLAATFSIPTVVTAVTDSGSLVLTPPEPTGPYAVGRTELHLVDPDRGHPWVEEATTRDVMVSVWYPAGEDGGAEPAPYVTPSVADVRKSQLEQGGLHRDTVDFAASHANALQDAAFSGAGPFPVVLQSPGFEQSRFFYTSNIEELVSHGYVVASMDHPYETFAVDMPDGRVVRTNVTDADTEIYREAIAVRRADARLVLDGLTALAGGDNPDASDQEPPAGLGEALDMDAVGMFGHSAGGLTAAQVMLVDDRVDAGMDLDGSIGYDVGDEVWADATLRGADRPFAILGAGLSGSRQVPNHSEYSPDLQMFIEASSAHVLELYMADGEHMSYTDQQWILPAIEEFHHPDGHVWGDLMAKAIGTVDPEESVRTQRAYITAFFDTHLRGKDVPVLDGPSPDLPEMEFIGHDW</sequence>
<evidence type="ECO:0000256" key="3">
    <source>
        <dbReference type="ARBA" id="ARBA00023098"/>
    </source>
</evidence>
<dbReference type="GO" id="GO:0003847">
    <property type="term" value="F:1-alkyl-2-acetylglycerophosphocholine esterase activity"/>
    <property type="evidence" value="ECO:0007669"/>
    <property type="project" value="TreeGrafter"/>
</dbReference>
<dbReference type="Pfam" id="PF03403">
    <property type="entry name" value="PAF-AH_p_II"/>
    <property type="match status" value="1"/>
</dbReference>
<gene>
    <name evidence="4" type="ORF">HNR06_001815</name>
</gene>
<dbReference type="EMBL" id="JACCHL010000001">
    <property type="protein sequence ID" value="NYH52226.1"/>
    <property type="molecule type" value="Genomic_DNA"/>
</dbReference>
<evidence type="ECO:0000256" key="1">
    <source>
        <dbReference type="ARBA" id="ARBA00022801"/>
    </source>
</evidence>
<name>A0A7Y9XAH5_9ACTN</name>
<reference evidence="4 5" key="1">
    <citation type="submission" date="2020-07" db="EMBL/GenBank/DDBJ databases">
        <title>Sequencing the genomes of 1000 actinobacteria strains.</title>
        <authorList>
            <person name="Klenk H.-P."/>
        </authorList>
    </citation>
    <scope>NUCLEOTIDE SEQUENCE [LARGE SCALE GENOMIC DNA]</scope>
    <source>
        <strain evidence="4 5">DSM 45278</strain>
    </source>
</reference>
<keyword evidence="2" id="KW-0442">Lipid degradation</keyword>
<evidence type="ECO:0008006" key="6">
    <source>
        <dbReference type="Google" id="ProtNLM"/>
    </source>
</evidence>
<evidence type="ECO:0000313" key="4">
    <source>
        <dbReference type="EMBL" id="NYH52226.1"/>
    </source>
</evidence>
<dbReference type="RefSeq" id="WP_179809771.1">
    <property type="nucleotide sequence ID" value="NZ_JACCHL010000001.1"/>
</dbReference>
<keyword evidence="3" id="KW-0443">Lipid metabolism</keyword>
<proteinExistence type="predicted"/>
<evidence type="ECO:0000256" key="2">
    <source>
        <dbReference type="ARBA" id="ARBA00022963"/>
    </source>
</evidence>
<organism evidence="4 5">
    <name type="scientific">Nocardiopsis sinuspersici</name>
    <dbReference type="NCBI Taxonomy" id="501010"/>
    <lineage>
        <taxon>Bacteria</taxon>
        <taxon>Bacillati</taxon>
        <taxon>Actinomycetota</taxon>
        <taxon>Actinomycetes</taxon>
        <taxon>Streptosporangiales</taxon>
        <taxon>Nocardiopsidaceae</taxon>
        <taxon>Nocardiopsis</taxon>
    </lineage>
</organism>
<accession>A0A7Y9XAH5</accession>
<dbReference type="PANTHER" id="PTHR10272">
    <property type="entry name" value="PLATELET-ACTIVATING FACTOR ACETYLHYDROLASE"/>
    <property type="match status" value="1"/>
</dbReference>
<comment type="caution">
    <text evidence="4">The sequence shown here is derived from an EMBL/GenBank/DDBJ whole genome shotgun (WGS) entry which is preliminary data.</text>
</comment>
<dbReference type="InterPro" id="IPR029058">
    <property type="entry name" value="AB_hydrolase_fold"/>
</dbReference>
<dbReference type="Gene3D" id="3.40.50.1820">
    <property type="entry name" value="alpha/beta hydrolase"/>
    <property type="match status" value="1"/>
</dbReference>